<dbReference type="STRING" id="54.SAMN02745121_04743"/>
<evidence type="ECO:0000313" key="3">
    <source>
        <dbReference type="EMBL" id="SFE56874.1"/>
    </source>
</evidence>
<dbReference type="Pfam" id="PF17957">
    <property type="entry name" value="Big_7"/>
    <property type="match status" value="1"/>
</dbReference>
<dbReference type="RefSeq" id="WP_143140788.1">
    <property type="nucleotide sequence ID" value="NZ_FOMX01000015.1"/>
</dbReference>
<feature type="region of interest" description="Disordered" evidence="1">
    <location>
        <begin position="34"/>
        <end position="61"/>
    </location>
</feature>
<reference evidence="4" key="1">
    <citation type="submission" date="2016-10" db="EMBL/GenBank/DDBJ databases">
        <authorList>
            <person name="Varghese N."/>
            <person name="Submissions S."/>
        </authorList>
    </citation>
    <scope>NUCLEOTIDE SEQUENCE [LARGE SCALE GENOMIC DNA]</scope>
    <source>
        <strain evidence="4">ATCC 25963</strain>
    </source>
</reference>
<dbReference type="InterPro" id="IPR013783">
    <property type="entry name" value="Ig-like_fold"/>
</dbReference>
<evidence type="ECO:0000256" key="2">
    <source>
        <dbReference type="SAM" id="SignalP"/>
    </source>
</evidence>
<gene>
    <name evidence="3" type="ORF">SAMN02745121_04743</name>
</gene>
<dbReference type="NCBIfam" id="TIGR03901">
    <property type="entry name" value="MYXO-CTERM"/>
    <property type="match status" value="1"/>
</dbReference>
<evidence type="ECO:0000256" key="1">
    <source>
        <dbReference type="SAM" id="MobiDB-lite"/>
    </source>
</evidence>
<dbReference type="GO" id="GO:0008237">
    <property type="term" value="F:metallopeptidase activity"/>
    <property type="evidence" value="ECO:0007669"/>
    <property type="project" value="InterPro"/>
</dbReference>
<dbReference type="Gene3D" id="3.40.390.10">
    <property type="entry name" value="Collagenase (Catalytic Domain)"/>
    <property type="match status" value="1"/>
</dbReference>
<feature type="compositionally biased region" description="Acidic residues" evidence="1">
    <location>
        <begin position="372"/>
        <end position="381"/>
    </location>
</feature>
<protein>
    <submittedName>
        <fullName evidence="3">Myxococcales GC_trans_RRR domain-containing protein/MYXO-CTERM domain-containing protein</fullName>
    </submittedName>
</protein>
<dbReference type="InterPro" id="IPR024079">
    <property type="entry name" value="MetalloPept_cat_dom_sf"/>
</dbReference>
<name>A0A1I2BKX6_9BACT</name>
<dbReference type="InterPro" id="IPR024038">
    <property type="entry name" value="MYXO-CTERM"/>
</dbReference>
<feature type="signal peptide" evidence="2">
    <location>
        <begin position="1"/>
        <end position="27"/>
    </location>
</feature>
<feature type="region of interest" description="Disordered" evidence="1">
    <location>
        <begin position="370"/>
        <end position="479"/>
    </location>
</feature>
<sequence>MTFTTDRRARIVVLSLATCLLSNAAGAAPYVQSPAAEATPEPEPAGVRAAPLSPPATQGTTRIKANVPPSAAGQAQTNVFFLNYDGVTLKHTGKDDAKDDETAFAEFEGDYQPYGEGSKRAASLQAVKADWAKYKVVITDERPQEGEYTMCVNSPTNVIGPGVLGVAMLDCEDAKVASNVVLAFHSAKDKYSASTQATTMSQEIAHAYGLEHVNEPDDIMNPYNAGGDPSFRDECLKLDTNVPVRCGDQHKQFCAKGQNSHAELMWLFGANEPDPTPPTVAITSPQDGQEFTAPAQVTITVEASDNVGVAQVDLYVDGVNQDAPLTTPPYEWKDATFPEGTYCLTAEARDDEPNLVMSDPVCFTVVAQSEPGEGETGEGETGEAPNDSTGGPMPGGEPGAETGESEPQGGETTGAPATSGDSQGEGDSDSGDSPGDDSTGADPTAGGPVIPPGPLLPPGWGQQDSDDGCGCSQQTGSGAAGLVALLGMFAIGRRRRR</sequence>
<accession>A0A1I2BKX6</accession>
<keyword evidence="2" id="KW-0732">Signal</keyword>
<proteinExistence type="predicted"/>
<keyword evidence="4" id="KW-1185">Reference proteome</keyword>
<evidence type="ECO:0000313" key="4">
    <source>
        <dbReference type="Proteomes" id="UP000199400"/>
    </source>
</evidence>
<organism evidence="3 4">
    <name type="scientific">Nannocystis exedens</name>
    <dbReference type="NCBI Taxonomy" id="54"/>
    <lineage>
        <taxon>Bacteria</taxon>
        <taxon>Pseudomonadati</taxon>
        <taxon>Myxococcota</taxon>
        <taxon>Polyangia</taxon>
        <taxon>Nannocystales</taxon>
        <taxon>Nannocystaceae</taxon>
        <taxon>Nannocystis</taxon>
    </lineage>
</organism>
<dbReference type="SUPFAM" id="SSF55486">
    <property type="entry name" value="Metalloproteases ('zincins'), catalytic domain"/>
    <property type="match status" value="1"/>
</dbReference>
<feature type="chain" id="PRO_5011452763" evidence="2">
    <location>
        <begin position="28"/>
        <end position="497"/>
    </location>
</feature>
<dbReference type="AlphaFoldDB" id="A0A1I2BKX6"/>
<dbReference type="OrthoDB" id="5475758at2"/>
<feature type="compositionally biased region" description="Low complexity" evidence="1">
    <location>
        <begin position="431"/>
        <end position="440"/>
    </location>
</feature>
<dbReference type="Gene3D" id="2.60.40.10">
    <property type="entry name" value="Immunoglobulins"/>
    <property type="match status" value="1"/>
</dbReference>
<dbReference type="EMBL" id="FOMX01000015">
    <property type="protein sequence ID" value="SFE56874.1"/>
    <property type="molecule type" value="Genomic_DNA"/>
</dbReference>
<dbReference type="Proteomes" id="UP000199400">
    <property type="component" value="Unassembled WGS sequence"/>
</dbReference>